<dbReference type="SUPFAM" id="SSF51905">
    <property type="entry name" value="FAD/NAD(P)-binding domain"/>
    <property type="match status" value="1"/>
</dbReference>
<keyword evidence="1" id="KW-0560">Oxidoreductase</keyword>
<keyword evidence="5" id="KW-1185">Reference proteome</keyword>
<proteinExistence type="predicted"/>
<sequence>MTDASVSEQTDAESTFSETQFREAFVRTIVIGGGIAGPAIALALQKIGHDVTVYEAYDVPPEDVGAHFSLAVNGLRALEKLGCLRDVQAAGYPIERMRFYTEGGHLLGDVPRLRREADSMRSISLQRGRLVAILRRAALDAGAQIVTGERLVGGTELADSVVAEFASGRRDTAELLVGADGVWSTVRGLIDSSAPRAEYAGLYGVAGIATMTGLEPGVWNLAYTRNGAFVYTSIDEQTQWWTAQIGDPVKPDLRGIDAAQWLRRVTELFPEAMPRAIVGAATSIVASGYLNVCDPVRTWHSGRMVLAGDAAHPVGVGHGASMCIEDALELAAALNSAPTVPAALKAYDAARRPRIDKLLKHGHNARESKRPGAVKRQVNAAKMRVLLPFFERAQGYLYDYEPPSLSAVDGSQSATR</sequence>
<dbReference type="EMBL" id="JAVRFH010000016">
    <property type="protein sequence ID" value="MDT0612114.1"/>
    <property type="molecule type" value="Genomic_DNA"/>
</dbReference>
<dbReference type="PRINTS" id="PR00420">
    <property type="entry name" value="RNGMNOXGNASE"/>
</dbReference>
<dbReference type="Pfam" id="PF01494">
    <property type="entry name" value="FAD_binding_3"/>
    <property type="match status" value="1"/>
</dbReference>
<dbReference type="InterPro" id="IPR036188">
    <property type="entry name" value="FAD/NAD-bd_sf"/>
</dbReference>
<dbReference type="Gene3D" id="3.50.50.60">
    <property type="entry name" value="FAD/NAD(P)-binding domain"/>
    <property type="match status" value="1"/>
</dbReference>
<feature type="domain" description="FAD-binding" evidence="3">
    <location>
        <begin position="27"/>
        <end position="359"/>
    </location>
</feature>
<dbReference type="PANTHER" id="PTHR13789">
    <property type="entry name" value="MONOOXYGENASE"/>
    <property type="match status" value="1"/>
</dbReference>
<dbReference type="PANTHER" id="PTHR13789:SF309">
    <property type="entry name" value="PUTATIVE (AFU_ORTHOLOGUE AFUA_6G14510)-RELATED"/>
    <property type="match status" value="1"/>
</dbReference>
<evidence type="ECO:0000256" key="1">
    <source>
        <dbReference type="ARBA" id="ARBA00023002"/>
    </source>
</evidence>
<organism evidence="4 5">
    <name type="scientific">Streptomyces lancefieldiae</name>
    <dbReference type="NCBI Taxonomy" id="3075520"/>
    <lineage>
        <taxon>Bacteria</taxon>
        <taxon>Bacillati</taxon>
        <taxon>Actinomycetota</taxon>
        <taxon>Actinomycetes</taxon>
        <taxon>Kitasatosporales</taxon>
        <taxon>Streptomycetaceae</taxon>
        <taxon>Streptomyces</taxon>
    </lineage>
</organism>
<evidence type="ECO:0000313" key="5">
    <source>
        <dbReference type="Proteomes" id="UP001180724"/>
    </source>
</evidence>
<evidence type="ECO:0000313" key="4">
    <source>
        <dbReference type="EMBL" id="MDT0612114.1"/>
    </source>
</evidence>
<dbReference type="Proteomes" id="UP001180724">
    <property type="component" value="Unassembled WGS sequence"/>
</dbReference>
<reference evidence="4" key="1">
    <citation type="submission" date="2024-05" db="EMBL/GenBank/DDBJ databases">
        <title>30 novel species of actinomycetes from the DSMZ collection.</title>
        <authorList>
            <person name="Nouioui I."/>
        </authorList>
    </citation>
    <scope>NUCLEOTIDE SEQUENCE</scope>
    <source>
        <strain evidence="4">DSM 40712</strain>
    </source>
</reference>
<evidence type="ECO:0000256" key="2">
    <source>
        <dbReference type="ARBA" id="ARBA00023033"/>
    </source>
</evidence>
<dbReference type="RefSeq" id="WP_311573605.1">
    <property type="nucleotide sequence ID" value="NZ_JAVRFH010000016.1"/>
</dbReference>
<name>A0ABU3APK0_9ACTN</name>
<protein>
    <submittedName>
        <fullName evidence="4">NAD(P)/FAD-dependent oxidoreductase</fullName>
    </submittedName>
</protein>
<comment type="caution">
    <text evidence="4">The sequence shown here is derived from an EMBL/GenBank/DDBJ whole genome shotgun (WGS) entry which is preliminary data.</text>
</comment>
<accession>A0ABU3APK0</accession>
<gene>
    <name evidence="4" type="ORF">RM812_18075</name>
</gene>
<dbReference type="InterPro" id="IPR002938">
    <property type="entry name" value="FAD-bd"/>
</dbReference>
<keyword evidence="2" id="KW-0503">Monooxygenase</keyword>
<evidence type="ECO:0000259" key="3">
    <source>
        <dbReference type="Pfam" id="PF01494"/>
    </source>
</evidence>
<dbReference type="InterPro" id="IPR050493">
    <property type="entry name" value="FAD-dep_Monooxygenase_BioMet"/>
</dbReference>